<dbReference type="HOGENOM" id="CLU_2455890_0_0_1"/>
<organism evidence="1">
    <name type="scientific">Rhizophagus irregularis (strain DAOM 181602 / DAOM 197198 / MUCL 43194)</name>
    <name type="common">Arbuscular mycorrhizal fungus</name>
    <name type="synonym">Glomus intraradices</name>
    <dbReference type="NCBI Taxonomy" id="747089"/>
    <lineage>
        <taxon>Eukaryota</taxon>
        <taxon>Fungi</taxon>
        <taxon>Fungi incertae sedis</taxon>
        <taxon>Mucoromycota</taxon>
        <taxon>Glomeromycotina</taxon>
        <taxon>Glomeromycetes</taxon>
        <taxon>Glomerales</taxon>
        <taxon>Glomeraceae</taxon>
        <taxon>Rhizophagus</taxon>
    </lineage>
</organism>
<proteinExistence type="predicted"/>
<accession>U9UEI6</accession>
<gene>
    <name evidence="1" type="ORF">GLOINDRAFT_25434</name>
</gene>
<sequence length="89" mass="10040">MGPDYITGDIWQIFTESSDNLAFVVKSANFNFGQFNFGQNYENPGLTKNQVLAWVNFERKFAGPNSDPGLGQVLILDILSDLFNIYEIN</sequence>
<dbReference type="AlphaFoldDB" id="U9UEI6"/>
<evidence type="ECO:0000313" key="1">
    <source>
        <dbReference type="EMBL" id="ESA13986.1"/>
    </source>
</evidence>
<reference evidence="1" key="1">
    <citation type="submission" date="2013-07" db="EMBL/GenBank/DDBJ databases">
        <title>The genome of an arbuscular mycorrhizal fungus provides insights into the evolution of the oldest plant symbiosis.</title>
        <authorList>
            <consortium name="DOE Joint Genome Institute"/>
            <person name="Tisserant E."/>
            <person name="Malbreil M."/>
            <person name="Kuo A."/>
            <person name="Kohler A."/>
            <person name="Symeonidi A."/>
            <person name="Balestrini R."/>
            <person name="Charron P."/>
            <person name="Duensing N."/>
            <person name="Frei-dit-Frey N."/>
            <person name="Gianinazzi-Pearson V."/>
            <person name="Gilbert B."/>
            <person name="Handa Y."/>
            <person name="Hijri M."/>
            <person name="Kaul R."/>
            <person name="Kawaguchi M."/>
            <person name="Krajinski F."/>
            <person name="Lammers P."/>
            <person name="Lapierre D."/>
            <person name="Masclaux F.G."/>
            <person name="Murat C."/>
            <person name="Morin E."/>
            <person name="Ndikumana S."/>
            <person name="Pagni M."/>
            <person name="Petitpierre D."/>
            <person name="Requena N."/>
            <person name="Rosikiewicz P."/>
            <person name="Riley R."/>
            <person name="Saito K."/>
            <person name="San Clemente H."/>
            <person name="Shapiro H."/>
            <person name="van Tuinen D."/>
            <person name="Becard G."/>
            <person name="Bonfante P."/>
            <person name="Paszkowski U."/>
            <person name="Shachar-Hill Y."/>
            <person name="Young J.P."/>
            <person name="Sanders I.R."/>
            <person name="Henrissat B."/>
            <person name="Rensing S.A."/>
            <person name="Grigoriev I.V."/>
            <person name="Corradi N."/>
            <person name="Roux C."/>
            <person name="Martin F."/>
        </authorList>
    </citation>
    <scope>NUCLEOTIDE SEQUENCE</scope>
    <source>
        <strain evidence="1">DAOM 197198</strain>
    </source>
</reference>
<dbReference type="EMBL" id="KI283355">
    <property type="protein sequence ID" value="ESA13986.1"/>
    <property type="molecule type" value="Genomic_DNA"/>
</dbReference>
<name>U9UEI6_RHIID</name>
<protein>
    <submittedName>
        <fullName evidence="1">Uncharacterized protein</fullName>
    </submittedName>
</protein>